<feature type="compositionally biased region" description="Polar residues" evidence="1">
    <location>
        <begin position="44"/>
        <end position="56"/>
    </location>
</feature>
<proteinExistence type="predicted"/>
<dbReference type="EMBL" id="CM007653">
    <property type="protein sequence ID" value="ONI18510.1"/>
    <property type="molecule type" value="Genomic_DNA"/>
</dbReference>
<keyword evidence="3" id="KW-1185">Reference proteome</keyword>
<evidence type="ECO:0000256" key="1">
    <source>
        <dbReference type="SAM" id="MobiDB-lite"/>
    </source>
</evidence>
<dbReference type="Gramene" id="ONI18510">
    <property type="protein sequence ID" value="ONI18510"/>
    <property type="gene ID" value="PRUPE_3G219900"/>
</dbReference>
<organism evidence="2 3">
    <name type="scientific">Prunus persica</name>
    <name type="common">Peach</name>
    <name type="synonym">Amygdalus persica</name>
    <dbReference type="NCBI Taxonomy" id="3760"/>
    <lineage>
        <taxon>Eukaryota</taxon>
        <taxon>Viridiplantae</taxon>
        <taxon>Streptophyta</taxon>
        <taxon>Embryophyta</taxon>
        <taxon>Tracheophyta</taxon>
        <taxon>Spermatophyta</taxon>
        <taxon>Magnoliopsida</taxon>
        <taxon>eudicotyledons</taxon>
        <taxon>Gunneridae</taxon>
        <taxon>Pentapetalae</taxon>
        <taxon>rosids</taxon>
        <taxon>fabids</taxon>
        <taxon>Rosales</taxon>
        <taxon>Rosaceae</taxon>
        <taxon>Amygdaloideae</taxon>
        <taxon>Amygdaleae</taxon>
        <taxon>Prunus</taxon>
    </lineage>
</organism>
<sequence>MPEARIKCKRTNKKLKTQKAKLIPRPRKLTNPNQNSTKPPPLPETTSLGQAATQIPYNPTYYKDTYKKKEASHKIITFQIKPDKAPEQTQKPNKH</sequence>
<feature type="region of interest" description="Disordered" evidence="1">
    <location>
        <begin position="1"/>
        <end position="56"/>
    </location>
</feature>
<reference evidence="2 3" key="1">
    <citation type="journal article" date="2013" name="Nat. Genet.">
        <title>The high-quality draft genome of peach (Prunus persica) identifies unique patterns of genetic diversity, domestication and genome evolution.</title>
        <authorList>
            <consortium name="International Peach Genome Initiative"/>
            <person name="Verde I."/>
            <person name="Abbott A.G."/>
            <person name="Scalabrin S."/>
            <person name="Jung S."/>
            <person name="Shu S."/>
            <person name="Marroni F."/>
            <person name="Zhebentyayeva T."/>
            <person name="Dettori M.T."/>
            <person name="Grimwood J."/>
            <person name="Cattonaro F."/>
            <person name="Zuccolo A."/>
            <person name="Rossini L."/>
            <person name="Jenkins J."/>
            <person name="Vendramin E."/>
            <person name="Meisel L.A."/>
            <person name="Decroocq V."/>
            <person name="Sosinski B."/>
            <person name="Prochnik S."/>
            <person name="Mitros T."/>
            <person name="Policriti A."/>
            <person name="Cipriani G."/>
            <person name="Dondini L."/>
            <person name="Ficklin S."/>
            <person name="Goodstein D.M."/>
            <person name="Xuan P."/>
            <person name="Del Fabbro C."/>
            <person name="Aramini V."/>
            <person name="Copetti D."/>
            <person name="Gonzalez S."/>
            <person name="Horner D.S."/>
            <person name="Falchi R."/>
            <person name="Lucas S."/>
            <person name="Mica E."/>
            <person name="Maldonado J."/>
            <person name="Lazzari B."/>
            <person name="Bielenberg D."/>
            <person name="Pirona R."/>
            <person name="Miculan M."/>
            <person name="Barakat A."/>
            <person name="Testolin R."/>
            <person name="Stella A."/>
            <person name="Tartarini S."/>
            <person name="Tonutti P."/>
            <person name="Arus P."/>
            <person name="Orellana A."/>
            <person name="Wells C."/>
            <person name="Main D."/>
            <person name="Vizzotto G."/>
            <person name="Silva H."/>
            <person name="Salamini F."/>
            <person name="Schmutz J."/>
            <person name="Morgante M."/>
            <person name="Rokhsar D.S."/>
        </authorList>
    </citation>
    <scope>NUCLEOTIDE SEQUENCE [LARGE SCALE GENOMIC DNA]</scope>
    <source>
        <strain evidence="3">cv. Nemared</strain>
    </source>
</reference>
<protein>
    <submittedName>
        <fullName evidence="2">Uncharacterized protein</fullName>
    </submittedName>
</protein>
<feature type="compositionally biased region" description="Basic residues" evidence="1">
    <location>
        <begin position="7"/>
        <end position="28"/>
    </location>
</feature>
<name>A0A251Q531_PRUPE</name>
<accession>A0A251Q531</accession>
<dbReference type="AlphaFoldDB" id="A0A251Q531"/>
<dbReference type="Proteomes" id="UP000006882">
    <property type="component" value="Chromosome G3"/>
</dbReference>
<evidence type="ECO:0000313" key="2">
    <source>
        <dbReference type="EMBL" id="ONI18510.1"/>
    </source>
</evidence>
<gene>
    <name evidence="2" type="ORF">PRUPE_3G219900</name>
</gene>
<evidence type="ECO:0000313" key="3">
    <source>
        <dbReference type="Proteomes" id="UP000006882"/>
    </source>
</evidence>